<organism evidence="1 2">
    <name type="scientific">Nocardioides mangrovicus</name>
    <dbReference type="NCBI Taxonomy" id="2478913"/>
    <lineage>
        <taxon>Bacteria</taxon>
        <taxon>Bacillati</taxon>
        <taxon>Actinomycetota</taxon>
        <taxon>Actinomycetes</taxon>
        <taxon>Propionibacteriales</taxon>
        <taxon>Nocardioidaceae</taxon>
        <taxon>Nocardioides</taxon>
    </lineage>
</organism>
<evidence type="ECO:0000313" key="1">
    <source>
        <dbReference type="EMBL" id="RLV49503.1"/>
    </source>
</evidence>
<keyword evidence="2" id="KW-1185">Reference proteome</keyword>
<accession>A0A3L8P472</accession>
<comment type="caution">
    <text evidence="1">The sequence shown here is derived from an EMBL/GenBank/DDBJ whole genome shotgun (WGS) entry which is preliminary data.</text>
</comment>
<dbReference type="Pfam" id="PF13830">
    <property type="entry name" value="DUF4192"/>
    <property type="match status" value="1"/>
</dbReference>
<evidence type="ECO:0000313" key="2">
    <source>
        <dbReference type="Proteomes" id="UP000281708"/>
    </source>
</evidence>
<dbReference type="InterPro" id="IPR025447">
    <property type="entry name" value="DUF4192"/>
</dbReference>
<reference evidence="1 2" key="1">
    <citation type="submission" date="2018-10" db="EMBL/GenBank/DDBJ databases">
        <title>Marmoricola sp. 4Q3S-7 whole genome shotgun sequence.</title>
        <authorList>
            <person name="Li F."/>
        </authorList>
    </citation>
    <scope>NUCLEOTIDE SEQUENCE [LARGE SCALE GENOMIC DNA]</scope>
    <source>
        <strain evidence="1 2">4Q3S-7</strain>
    </source>
</reference>
<protein>
    <submittedName>
        <fullName evidence="1">DUF4192 domain-containing protein</fullName>
    </submittedName>
</protein>
<proteinExistence type="predicted"/>
<dbReference type="AlphaFoldDB" id="A0A3L8P472"/>
<name>A0A3L8P472_9ACTN</name>
<dbReference type="Proteomes" id="UP000281708">
    <property type="component" value="Unassembled WGS sequence"/>
</dbReference>
<gene>
    <name evidence="1" type="ORF">D9V37_06090</name>
</gene>
<sequence length="401" mass="42965">MQHRRLASHLLMLAPAADRTLGRRAGVVPRAQATVSPGCPQAVTVGLVRLPGTGERDAMADSLPAPPMTFTARTTEDVLALVPIVLGFFPTDSLVLLTFSRATNMPVGMPAGGLRGEFNARADLPADVRDVPAVIEPIRQAVHTHRPQLGAVVVYSADVELGRVAGATAARLLEPERIELLEVVQVDGTQWWELPRTVRAPRRWRPERHEADITAHPMLAERIFAGHVVLQSRQALVDSLRGSDPVDAAAVSAAVVLAAERLAGHLDGWAAAEVSTSEARWLQHRLMGGGPLSVEDVGRVLALTQMSSVRERVCRQLTRHVALAQLPVWREVVHRAPPVVVGEAAAVLALVAWLAGDGALAWCAVDRCQEVDPDNGLAHQMALALQHAVPPSAWDLAGRAS</sequence>
<dbReference type="EMBL" id="RDBE01000006">
    <property type="protein sequence ID" value="RLV49503.1"/>
    <property type="molecule type" value="Genomic_DNA"/>
</dbReference>